<evidence type="ECO:0000313" key="1">
    <source>
        <dbReference type="EMBL" id="GAA4213228.1"/>
    </source>
</evidence>
<evidence type="ECO:0000313" key="2">
    <source>
        <dbReference type="Proteomes" id="UP001501772"/>
    </source>
</evidence>
<dbReference type="RefSeq" id="WP_344853691.1">
    <property type="nucleotide sequence ID" value="NZ_BAABBY010000015.1"/>
</dbReference>
<reference evidence="2" key="1">
    <citation type="journal article" date="2019" name="Int. J. Syst. Evol. Microbiol.">
        <title>The Global Catalogue of Microorganisms (GCM) 10K type strain sequencing project: providing services to taxonomists for standard genome sequencing and annotation.</title>
        <authorList>
            <consortium name="The Broad Institute Genomics Platform"/>
            <consortium name="The Broad Institute Genome Sequencing Center for Infectious Disease"/>
            <person name="Wu L."/>
            <person name="Ma J."/>
        </authorList>
    </citation>
    <scope>NUCLEOTIDE SEQUENCE [LARGE SCALE GENOMIC DNA]</scope>
    <source>
        <strain evidence="2">JCM 17626</strain>
    </source>
</reference>
<organism evidence="1 2">
    <name type="scientific">Pedobacter jeongneungensis</name>
    <dbReference type="NCBI Taxonomy" id="947309"/>
    <lineage>
        <taxon>Bacteria</taxon>
        <taxon>Pseudomonadati</taxon>
        <taxon>Bacteroidota</taxon>
        <taxon>Sphingobacteriia</taxon>
        <taxon>Sphingobacteriales</taxon>
        <taxon>Sphingobacteriaceae</taxon>
        <taxon>Pedobacter</taxon>
    </lineage>
</organism>
<accession>A0ABP8BR08</accession>
<dbReference type="Proteomes" id="UP001501772">
    <property type="component" value="Unassembled WGS sequence"/>
</dbReference>
<proteinExistence type="predicted"/>
<sequence>MPKYTKQIVVFIDILGFSNMLPDFEKEAMDNDSSEDELYHQSPTLNRLLQIFQDSVRWIREKSCNHYLFSDNICITIDYVVEETEQPTLFLEILQLVNLLNYEFIREGYFIRGGIDAGWFLDSSDMAAGVPLVNAYRLESETAVHPRVIVSDSFYSVILQMRSLGNFSSDEESVLDRLLVEEDGVRFINGYAHIQNFEDSAGKKDYLMICRGKISAALDKYNGIARVHAKYKWTAEKFDAFLEDYIQNQERYEIAETWEEQELLAIRDLKIN</sequence>
<evidence type="ECO:0008006" key="3">
    <source>
        <dbReference type="Google" id="ProtNLM"/>
    </source>
</evidence>
<protein>
    <recommendedName>
        <fullName evidence="3">Guanylate cyclase domain-containing protein</fullName>
    </recommendedName>
</protein>
<name>A0ABP8BR08_9SPHI</name>
<keyword evidence="2" id="KW-1185">Reference proteome</keyword>
<dbReference type="EMBL" id="BAABBY010000015">
    <property type="protein sequence ID" value="GAA4213228.1"/>
    <property type="molecule type" value="Genomic_DNA"/>
</dbReference>
<comment type="caution">
    <text evidence="1">The sequence shown here is derived from an EMBL/GenBank/DDBJ whole genome shotgun (WGS) entry which is preliminary data.</text>
</comment>
<gene>
    <name evidence="1" type="ORF">GCM10022289_45100</name>
</gene>